<protein>
    <submittedName>
        <fullName evidence="3">Mini-chromosome maintenance replisome factor-domain-containing protein</fullName>
    </submittedName>
</protein>
<evidence type="ECO:0000256" key="1">
    <source>
        <dbReference type="ARBA" id="ARBA00004123"/>
    </source>
</evidence>
<name>A0A4P9Z1L8_9FUNG</name>
<evidence type="ECO:0000256" key="2">
    <source>
        <dbReference type="ARBA" id="ARBA00023242"/>
    </source>
</evidence>
<evidence type="ECO:0000313" key="4">
    <source>
        <dbReference type="Proteomes" id="UP000278143"/>
    </source>
</evidence>
<dbReference type="InterPro" id="IPR019140">
    <property type="entry name" value="MCM_complex-bd"/>
</dbReference>
<dbReference type="GO" id="GO:0003682">
    <property type="term" value="F:chromatin binding"/>
    <property type="evidence" value="ECO:0007669"/>
    <property type="project" value="TreeGrafter"/>
</dbReference>
<dbReference type="PANTHER" id="PTHR13489:SF0">
    <property type="entry name" value="MINI-CHROMOSOME MAINTENANCE COMPLEX-BINDING PROTEIN"/>
    <property type="match status" value="1"/>
</dbReference>
<sequence>MPVEHTWGVPEYFARLYDTEEKRDQIPSLNTLPPEQWQPGTLVRFRCMVQDTSFGQEIAIDAARTADGQSWRAYRYADGAPHAADDASLGADALYAGQDRVRLNELQLLYCVSVPGETAWARHEYSEKMAPRWGYDPTAPAGSTPGHATKLAAKHPLEEEGARSCGVVVLGSIDDIRVTDVVEFIGVYGTTPVMSDDLMSDSHAADTMDHSPCVHAICHRILHAATETPLYAPESFGREGHLVAGDIKPYDVAAESRQSLLDSFTRLLQGDALAAEYMLLALISRVQHRVNATTVGNLTLNLTRLQPSELAKRVERHLADLVTKCVTLPMSLACLNHRPFWPRDTGSSVEKLASGRLQLSAGTCLLVDETALDEGKLEDTGVRNVRALARVVEAQQLDYAFPYRGEISFPTDVTLLIFSTARSMLPAEFVLPLQLGTMATNDDDGHATDADVHRQWRAYLALMRAMPHVIPETLSQRIQQDFVDRRRADTEQGRPVMSDAALSYELLVAR</sequence>
<dbReference type="GO" id="GO:0005634">
    <property type="term" value="C:nucleus"/>
    <property type="evidence" value="ECO:0007669"/>
    <property type="project" value="UniProtKB-SubCell"/>
</dbReference>
<gene>
    <name evidence="3" type="ORF">SYNPS1DRAFT_21837</name>
</gene>
<evidence type="ECO:0000313" key="3">
    <source>
        <dbReference type="EMBL" id="RKP26397.1"/>
    </source>
</evidence>
<comment type="subcellular location">
    <subcellularLocation>
        <location evidence="1">Nucleus</location>
    </subcellularLocation>
</comment>
<keyword evidence="2" id="KW-0539">Nucleus</keyword>
<dbReference type="PANTHER" id="PTHR13489">
    <property type="entry name" value="MINI-CHROMOSOME MAINTENANCE COMPLEX-BINDING PROTEIN"/>
    <property type="match status" value="1"/>
</dbReference>
<accession>A0A4P9Z1L8</accession>
<dbReference type="AlphaFoldDB" id="A0A4P9Z1L8"/>
<dbReference type="Proteomes" id="UP000278143">
    <property type="component" value="Unassembled WGS sequence"/>
</dbReference>
<keyword evidence="4" id="KW-1185">Reference proteome</keyword>
<dbReference type="GO" id="GO:0006261">
    <property type="term" value="P:DNA-templated DNA replication"/>
    <property type="evidence" value="ECO:0007669"/>
    <property type="project" value="TreeGrafter"/>
</dbReference>
<dbReference type="EMBL" id="KZ989436">
    <property type="protein sequence ID" value="RKP26397.1"/>
    <property type="molecule type" value="Genomic_DNA"/>
</dbReference>
<dbReference type="OrthoDB" id="329666at2759"/>
<proteinExistence type="predicted"/>
<organism evidence="3 4">
    <name type="scientific">Syncephalis pseudoplumigaleata</name>
    <dbReference type="NCBI Taxonomy" id="1712513"/>
    <lineage>
        <taxon>Eukaryota</taxon>
        <taxon>Fungi</taxon>
        <taxon>Fungi incertae sedis</taxon>
        <taxon>Zoopagomycota</taxon>
        <taxon>Zoopagomycotina</taxon>
        <taxon>Zoopagomycetes</taxon>
        <taxon>Zoopagales</taxon>
        <taxon>Piptocephalidaceae</taxon>
        <taxon>Syncephalis</taxon>
    </lineage>
</organism>
<dbReference type="Pfam" id="PF09739">
    <property type="entry name" value="MCM_bind"/>
    <property type="match status" value="2"/>
</dbReference>
<reference evidence="4" key="1">
    <citation type="journal article" date="2018" name="Nat. Microbiol.">
        <title>Leveraging single-cell genomics to expand the fungal tree of life.</title>
        <authorList>
            <person name="Ahrendt S.R."/>
            <person name="Quandt C.A."/>
            <person name="Ciobanu D."/>
            <person name="Clum A."/>
            <person name="Salamov A."/>
            <person name="Andreopoulos B."/>
            <person name="Cheng J.F."/>
            <person name="Woyke T."/>
            <person name="Pelin A."/>
            <person name="Henrissat B."/>
            <person name="Reynolds N.K."/>
            <person name="Benny G.L."/>
            <person name="Smith M.E."/>
            <person name="James T.Y."/>
            <person name="Grigoriev I.V."/>
        </authorList>
    </citation>
    <scope>NUCLEOTIDE SEQUENCE [LARGE SCALE GENOMIC DNA]</scope>
    <source>
        <strain evidence="4">Benny S71-1</strain>
    </source>
</reference>